<dbReference type="GO" id="GO:0016740">
    <property type="term" value="F:transferase activity"/>
    <property type="evidence" value="ECO:0007669"/>
    <property type="project" value="UniProtKB-KW"/>
</dbReference>
<dbReference type="Pfam" id="PF00535">
    <property type="entry name" value="Glycos_transf_2"/>
    <property type="match status" value="1"/>
</dbReference>
<name>A0A0C4WLV8_9GAMM</name>
<dbReference type="InterPro" id="IPR029044">
    <property type="entry name" value="Nucleotide-diphossugar_trans"/>
</dbReference>
<organism evidence="2 3">
    <name type="scientific">Azotobacter chroococcum NCIMB 8003</name>
    <dbReference type="NCBI Taxonomy" id="1328314"/>
    <lineage>
        <taxon>Bacteria</taxon>
        <taxon>Pseudomonadati</taxon>
        <taxon>Pseudomonadota</taxon>
        <taxon>Gammaproteobacteria</taxon>
        <taxon>Pseudomonadales</taxon>
        <taxon>Pseudomonadaceae</taxon>
        <taxon>Azotobacter</taxon>
    </lineage>
</organism>
<keyword evidence="3" id="KW-1185">Reference proteome</keyword>
<accession>A0A0C4WLV8</accession>
<evidence type="ECO:0000313" key="2">
    <source>
        <dbReference type="EMBL" id="AJE21226.1"/>
    </source>
</evidence>
<dbReference type="InterPro" id="IPR001173">
    <property type="entry name" value="Glyco_trans_2-like"/>
</dbReference>
<feature type="domain" description="Glycosyltransferase 2-like" evidence="1">
    <location>
        <begin position="8"/>
        <end position="148"/>
    </location>
</feature>
<reference evidence="2 3" key="1">
    <citation type="journal article" date="2015" name="PLoS ONE">
        <title>Azotobacter Genomes: The Genome of Azotobacter chroococcum NCIMB 8003 (ATCC 4412).</title>
        <authorList>
            <person name="Robson R.L."/>
            <person name="Jones R."/>
            <person name="Robson R.M."/>
            <person name="Schwartz A."/>
            <person name="Richardson T.H."/>
        </authorList>
    </citation>
    <scope>NUCLEOTIDE SEQUENCE [LARGE SCALE GENOMIC DNA]</scope>
    <source>
        <strain evidence="2 3">NCIMB 8003</strain>
    </source>
</reference>
<dbReference type="HOGENOM" id="CLU_076555_1_0_6"/>
<evidence type="ECO:0000259" key="1">
    <source>
        <dbReference type="Pfam" id="PF00535"/>
    </source>
</evidence>
<proteinExistence type="predicted"/>
<dbReference type="RefSeq" id="WP_082045396.1">
    <property type="nucleotide sequence ID" value="NZ_CP010415.1"/>
</dbReference>
<dbReference type="AlphaFoldDB" id="A0A0C4WLV8"/>
<protein>
    <submittedName>
        <fullName evidence="2">Glycosyl transferase, family 2 protein</fullName>
    </submittedName>
</protein>
<dbReference type="KEGG" id="acx:Achr_17700"/>
<dbReference type="STRING" id="1328314.Achr_17700"/>
<dbReference type="CDD" id="cd00761">
    <property type="entry name" value="Glyco_tranf_GTA_type"/>
    <property type="match status" value="1"/>
</dbReference>
<dbReference type="EMBL" id="CP010415">
    <property type="protein sequence ID" value="AJE21226.1"/>
    <property type="molecule type" value="Genomic_DNA"/>
</dbReference>
<evidence type="ECO:0000313" key="3">
    <source>
        <dbReference type="Proteomes" id="UP000068210"/>
    </source>
</evidence>
<dbReference type="Gene3D" id="3.90.550.10">
    <property type="entry name" value="Spore Coat Polysaccharide Biosynthesis Protein SpsA, Chain A"/>
    <property type="match status" value="1"/>
</dbReference>
<gene>
    <name evidence="2" type="ORF">Achr_17700</name>
</gene>
<dbReference type="SUPFAM" id="SSF53448">
    <property type="entry name" value="Nucleotide-diphospho-sugar transferases"/>
    <property type="match status" value="1"/>
</dbReference>
<sequence length="278" mass="32260">MNKITVNITTTHNRLNLCSQTLWSLLNQSALPEKIVVWVSKEAYLIDQGIDREPDWVRDLNKIKNIIEFRWTANTGPYRKLFPALAAASEDQIIVYADDDTIYKENWLHLLASKFQEHNEEKIVASRIRLSKRNLFGRHKTYMLWPVSQKEIELDSDYLITGVGGVILKKKHIREAFLNNQDYLKVCPKSDDFWISEIIAQSRTPVLAYPEAMHEILFIKHEYGLERQNTLVSHSLTGKALDRVKINTLGRLGVSICNNDIAFKRIKKYFRETSKASL</sequence>
<dbReference type="Proteomes" id="UP000068210">
    <property type="component" value="Chromosome"/>
</dbReference>
<keyword evidence="2" id="KW-0808">Transferase</keyword>